<dbReference type="SUPFAM" id="SSF53474">
    <property type="entry name" value="alpha/beta-Hydrolases"/>
    <property type="match status" value="1"/>
</dbReference>
<dbReference type="InterPro" id="IPR013094">
    <property type="entry name" value="AB_hydrolase_3"/>
</dbReference>
<dbReference type="InterPro" id="IPR050300">
    <property type="entry name" value="GDXG_lipolytic_enzyme"/>
</dbReference>
<evidence type="ECO:0000259" key="3">
    <source>
        <dbReference type="Pfam" id="PF07859"/>
    </source>
</evidence>
<organism evidence="4">
    <name type="scientific">Streptomyces sp. NBC_00093</name>
    <dbReference type="NCBI Taxonomy" id="2975649"/>
    <lineage>
        <taxon>Bacteria</taxon>
        <taxon>Bacillati</taxon>
        <taxon>Actinomycetota</taxon>
        <taxon>Actinomycetes</taxon>
        <taxon>Kitasatosporales</taxon>
        <taxon>Streptomycetaceae</taxon>
        <taxon>Streptomyces</taxon>
    </lineage>
</organism>
<dbReference type="GO" id="GO:0016787">
    <property type="term" value="F:hydrolase activity"/>
    <property type="evidence" value="ECO:0007669"/>
    <property type="project" value="UniProtKB-KW"/>
</dbReference>
<evidence type="ECO:0000256" key="2">
    <source>
        <dbReference type="SAM" id="MobiDB-lite"/>
    </source>
</evidence>
<dbReference type="Gene3D" id="3.40.50.1820">
    <property type="entry name" value="alpha/beta hydrolase"/>
    <property type="match status" value="1"/>
</dbReference>
<gene>
    <name evidence="4" type="ORF">OHA22_48165</name>
</gene>
<keyword evidence="1 4" id="KW-0378">Hydrolase</keyword>
<dbReference type="PANTHER" id="PTHR48081">
    <property type="entry name" value="AB HYDROLASE SUPERFAMILY PROTEIN C4A8.06C"/>
    <property type="match status" value="1"/>
</dbReference>
<dbReference type="EMBL" id="CP108222">
    <property type="protein sequence ID" value="WTT22777.1"/>
    <property type="molecule type" value="Genomic_DNA"/>
</dbReference>
<feature type="region of interest" description="Disordered" evidence="2">
    <location>
        <begin position="1"/>
        <end position="115"/>
    </location>
</feature>
<dbReference type="InterPro" id="IPR029058">
    <property type="entry name" value="AB_hydrolase_fold"/>
</dbReference>
<evidence type="ECO:0000313" key="4">
    <source>
        <dbReference type="EMBL" id="WTT22777.1"/>
    </source>
</evidence>
<evidence type="ECO:0000256" key="1">
    <source>
        <dbReference type="ARBA" id="ARBA00022801"/>
    </source>
</evidence>
<name>A0AAU2AEH7_9ACTN</name>
<dbReference type="PANTHER" id="PTHR48081:SF8">
    <property type="entry name" value="ALPHA_BETA HYDROLASE FOLD-3 DOMAIN-CONTAINING PROTEIN-RELATED"/>
    <property type="match status" value="1"/>
</dbReference>
<proteinExistence type="predicted"/>
<dbReference type="AlphaFoldDB" id="A0AAU2AEH7"/>
<dbReference type="Pfam" id="PF07859">
    <property type="entry name" value="Abhydrolase_3"/>
    <property type="match status" value="1"/>
</dbReference>
<feature type="domain" description="Alpha/beta hydrolase fold-3" evidence="3">
    <location>
        <begin position="125"/>
        <end position="311"/>
    </location>
</feature>
<reference evidence="4" key="1">
    <citation type="submission" date="2022-10" db="EMBL/GenBank/DDBJ databases">
        <title>The complete genomes of actinobacterial strains from the NBC collection.</title>
        <authorList>
            <person name="Joergensen T.S."/>
            <person name="Alvarez Arevalo M."/>
            <person name="Sterndorff E.B."/>
            <person name="Faurdal D."/>
            <person name="Vuksanovic O."/>
            <person name="Mourched A.-S."/>
            <person name="Charusanti P."/>
            <person name="Shaw S."/>
            <person name="Blin K."/>
            <person name="Weber T."/>
        </authorList>
    </citation>
    <scope>NUCLEOTIDE SEQUENCE</scope>
    <source>
        <strain evidence="4">NBC_00093</strain>
    </source>
</reference>
<accession>A0AAU2AEH7</accession>
<feature type="compositionally biased region" description="Basic and acidic residues" evidence="2">
    <location>
        <begin position="35"/>
        <end position="44"/>
    </location>
</feature>
<sequence length="341" mass="35364">MDDTRVETAGGYGAAGVATEADTDRPPAPAQPDSTDTRGVEPDARATGPARTRVATARRSGGPAVLTQARTERPRTPAEPTPAQPDLTDVRTEPGGTADELGPVRVESSPIGPIVRPSDPTDLVILYLHGNGHLSGTPESALDLAERLALRTGAVVVCPRYRSSFPGALDDVHAVYDSCRARGPVALAGERLGGGLAASLLVRLRDMGAAAPQCAVLGSALLDLTLDAPSLLFNAAAEPSFDVDELRLRAALYAAGTEPTNPLLSPLHANLHGLPPVQLLVAGTDPLLDDSLGFAARAARSGVTVDLRVREDAERLRPEAVAAMAGFILAWTRSEGSSRPA</sequence>
<protein>
    <submittedName>
        <fullName evidence="4">Alpha/beta hydrolase</fullName>
    </submittedName>
</protein>